<accession>A0A8F6UAZ3</accession>
<organism evidence="1">
    <name type="scientific">Rhinella marina erythrocytic-like virus</name>
    <dbReference type="NCBI Taxonomy" id="2859906"/>
    <lineage>
        <taxon>Viruses</taxon>
        <taxon>Varidnaviria</taxon>
        <taxon>Bamfordvirae</taxon>
        <taxon>Nucleocytoviricota</taxon>
        <taxon>Megaviricetes</taxon>
        <taxon>Pimascovirales</taxon>
        <taxon>Pimascovirales incertae sedis</taxon>
        <taxon>Iridoviridae</taxon>
    </lineage>
</organism>
<sequence length="594" mass="69520">MHLKLSNPTYYPFGMLSIYYREFGYSIAEDAAKAIIPSELTMTYPIHDDDTYFVILKENFHKALATLIEKHAIEAGLSRAKQHFMDDVKRFKTAPKPDTTKYTQRLYALSYEPVDPSTNTIVDIEELAFIVKNIRHDIKQNIPVEPMSYKKLVERYITGKHIIEAPLKDMAKFTDLDRIVETVLEIDGDVPIETIVRKAKDNLMNKYLDKVLQEKFSHLVPEQYARAKEEQYLRNSADVLEKRIYDIWLNGHIPKADAGLTEEEMTRLFISENIEMEPEPDADQAMEDLDDGCPLNTDGSPMFLVDNLLEEMSVLMSDPALEEFPKLALDYKHKFIFKNGFYRTPLEYGIRQVYNIFSPKRAAQVHTNKLYEDFTKYTDDYLKANLRQTIYSFMANKCRQPHLWMLLQYPKSVEWGGHAGFVGTKWLTKMYRAIKQDTPKPDDLTNPIQTSDFSKTPLLTEWFLYRIKLWKNISNKHHDLFLKLSNKHNRSNFRFPTLDEKQMLSGCDSDVWRVIISEFKNTFGGTMEQVYTAIIDEIGQPLPVPDTFKQLCKFFQNEYDMDNYNYDTVEAMVSSILYDKNDKSLLKLWIRTFL</sequence>
<proteinExistence type="predicted"/>
<protein>
    <submittedName>
        <fullName evidence="1">Uncharacterized protein</fullName>
    </submittedName>
</protein>
<evidence type="ECO:0000313" key="1">
    <source>
        <dbReference type="EMBL" id="QXT57787.1"/>
    </source>
</evidence>
<name>A0A8F6UAZ3_9VIRU</name>
<reference evidence="1" key="1">
    <citation type="submission" date="2021-02" db="EMBL/GenBank/DDBJ databases">
        <title>Distinct virome patterns of the invasive cane toad (Rhinella marina) across its native and introduced ranges.</title>
        <authorList>
            <person name="Russo A.G."/>
            <person name="Harding E.F."/>
            <person name="Yan G.J."/>
            <person name="Selechnik D."/>
            <person name="Ducatez S."/>
            <person name="DeVore J.L."/>
            <person name="Zhou J."/>
            <person name="Sarma R.R."/>
            <person name="Lee Y.P."/>
            <person name="Richardson M.F."/>
            <person name="Shine R."/>
            <person name="Rollins L.A."/>
            <person name="White P.A."/>
        </authorList>
    </citation>
    <scope>NUCLEOTIDE SEQUENCE</scope>
</reference>
<dbReference type="EMBL" id="MW582926">
    <property type="protein sequence ID" value="QXT57787.1"/>
    <property type="molecule type" value="Genomic_DNA"/>
</dbReference>